<keyword evidence="1" id="KW-0472">Membrane</keyword>
<dbReference type="Pfam" id="PF00119">
    <property type="entry name" value="ATP-synt_A"/>
    <property type="match status" value="1"/>
</dbReference>
<keyword evidence="1" id="KW-0812">Transmembrane</keyword>
<proteinExistence type="predicted"/>
<protein>
    <submittedName>
        <fullName evidence="2">Uncharacterized protein</fullName>
    </submittedName>
</protein>
<organism evidence="2">
    <name type="scientific">Rhizaria sp</name>
    <dbReference type="NCBI Taxonomy" id="2204297"/>
    <lineage>
        <taxon>Eukaryota</taxon>
        <taxon>Sar</taxon>
        <taxon>Rhizaria</taxon>
    </lineage>
</organism>
<name>A0A5P8DJV9_9EUKA</name>
<dbReference type="GO" id="GO:0015078">
    <property type="term" value="F:proton transmembrane transporter activity"/>
    <property type="evidence" value="ECO:0007669"/>
    <property type="project" value="InterPro"/>
</dbReference>
<reference evidence="2" key="1">
    <citation type="submission" date="2019-06" db="EMBL/GenBank/DDBJ databases">
        <authorList>
            <person name="Wideman J.G."/>
            <person name="Richards T.A."/>
        </authorList>
    </citation>
    <scope>NUCLEOTIDE SEQUENCE</scope>
</reference>
<evidence type="ECO:0000256" key="1">
    <source>
        <dbReference type="SAM" id="Phobius"/>
    </source>
</evidence>
<dbReference type="GO" id="GO:0015986">
    <property type="term" value="P:proton motive force-driven ATP synthesis"/>
    <property type="evidence" value="ECO:0007669"/>
    <property type="project" value="InterPro"/>
</dbReference>
<feature type="transmembrane region" description="Helical" evidence="1">
    <location>
        <begin position="84"/>
        <end position="107"/>
    </location>
</feature>
<dbReference type="GO" id="GO:0045259">
    <property type="term" value="C:proton-transporting ATP synthase complex"/>
    <property type="evidence" value="ECO:0007669"/>
    <property type="project" value="InterPro"/>
</dbReference>
<geneLocation type="mitochondrion" evidence="2"/>
<feature type="transmembrane region" description="Helical" evidence="1">
    <location>
        <begin position="22"/>
        <end position="48"/>
    </location>
</feature>
<sequence length="137" mass="16367">MFNFDPLEQFSIELYSSFFNSLAFTSLSSIGLMAMFVFFLVIFCYYSVNSVFLLNKFQKGVFNLFQFVLTILKDSVSIKKYSFILLFYSTFLFIFLSNILGMIPYSITITSRNFINQKKMLKVILFYYKKIWFVFFF</sequence>
<dbReference type="EMBL" id="MN082144">
    <property type="protein sequence ID" value="QFP99042.1"/>
    <property type="molecule type" value="Genomic_DNA"/>
</dbReference>
<dbReference type="AlphaFoldDB" id="A0A5P8DJV9"/>
<dbReference type="InterPro" id="IPR000568">
    <property type="entry name" value="ATP_synth_F0_asu"/>
</dbReference>
<gene>
    <name evidence="2" type="primary">orf137</name>
</gene>
<accession>A0A5P8DJV9</accession>
<keyword evidence="2" id="KW-0496">Mitochondrion</keyword>
<evidence type="ECO:0000313" key="2">
    <source>
        <dbReference type="EMBL" id="QFP99042.1"/>
    </source>
</evidence>
<keyword evidence="1" id="KW-1133">Transmembrane helix</keyword>